<dbReference type="InterPro" id="IPR035595">
    <property type="entry name" value="UDP_glycos_trans_CS"/>
</dbReference>
<proteinExistence type="inferred from homology"/>
<organism evidence="6 7">
    <name type="scientific">Apostasia shenzhenica</name>
    <dbReference type="NCBI Taxonomy" id="1088818"/>
    <lineage>
        <taxon>Eukaryota</taxon>
        <taxon>Viridiplantae</taxon>
        <taxon>Streptophyta</taxon>
        <taxon>Embryophyta</taxon>
        <taxon>Tracheophyta</taxon>
        <taxon>Spermatophyta</taxon>
        <taxon>Magnoliopsida</taxon>
        <taxon>Liliopsida</taxon>
        <taxon>Asparagales</taxon>
        <taxon>Orchidaceae</taxon>
        <taxon>Apostasioideae</taxon>
        <taxon>Apostasia</taxon>
    </lineage>
</organism>
<keyword evidence="2 4" id="KW-0328">Glycosyltransferase</keyword>
<dbReference type="PANTHER" id="PTHR48046">
    <property type="entry name" value="UDP-GLYCOSYLTRANSFERASE 72E1"/>
    <property type="match status" value="1"/>
</dbReference>
<evidence type="ECO:0000313" key="6">
    <source>
        <dbReference type="EMBL" id="PKA54088.1"/>
    </source>
</evidence>
<evidence type="ECO:0000256" key="4">
    <source>
        <dbReference type="RuleBase" id="RU003718"/>
    </source>
</evidence>
<protein>
    <recommendedName>
        <fullName evidence="5">Glycosyltransferase</fullName>
        <ecNumber evidence="5">2.4.1.-</ecNumber>
    </recommendedName>
</protein>
<evidence type="ECO:0000256" key="3">
    <source>
        <dbReference type="ARBA" id="ARBA00022679"/>
    </source>
</evidence>
<dbReference type="Pfam" id="PF00201">
    <property type="entry name" value="UDPGT"/>
    <property type="match status" value="1"/>
</dbReference>
<dbReference type="EMBL" id="KZ451986">
    <property type="protein sequence ID" value="PKA54088.1"/>
    <property type="molecule type" value="Genomic_DNA"/>
</dbReference>
<dbReference type="PROSITE" id="PS00375">
    <property type="entry name" value="UDPGT"/>
    <property type="match status" value="1"/>
</dbReference>
<name>A0A2I0AEW4_9ASPA</name>
<dbReference type="GO" id="GO:0008194">
    <property type="term" value="F:UDP-glycosyltransferase activity"/>
    <property type="evidence" value="ECO:0007669"/>
    <property type="project" value="InterPro"/>
</dbReference>
<sequence>MENGIPRPHIAVMPTPGMGHLIPFAEFAKLLVDRHHFTVTIIGFSEFTNEAQEAFLDGLPYSITSVLLPPVSLSDLPADARLETRISVATARSVPAIRSVLQQIQETRRLVAYIADLFGTDGFDAAKDVGVPQYVFIPTNFLFLTLMLELPALDSVMAGEFRELADPVRLPGFVPIPGPDILDPLQDRRNESYRWVLHNASRYREAEGIMVNTFVEIEPEAAKLLTAEENGWPAVYPVGPLIRGGGAAPHEGAVESLKWLEKQPVESVLFVSFGSGGTLSPEQTTEVALGLEASGQRFLWVVRSPSEKDSSAAYFTGRSGGGDPLSQLPEGFLQRTKEVGMVVPSWAPQIDVLASAATGGFLTHCGWNSTLESVVHGVPMIAWPLFAEQRMNAVSLVEGVKVALRPAASDDGMVDREEIARVVRELMEGEEGREIRRRVKGLKEAAAAALEEKGSSAEAIAELAKKWKSSATA</sequence>
<gene>
    <name evidence="6" type="primary">AS</name>
    <name evidence="6" type="ORF">AXF42_Ash021007</name>
</gene>
<accession>A0A2I0AEW4</accession>
<evidence type="ECO:0000313" key="7">
    <source>
        <dbReference type="Proteomes" id="UP000236161"/>
    </source>
</evidence>
<dbReference type="Proteomes" id="UP000236161">
    <property type="component" value="Unassembled WGS sequence"/>
</dbReference>
<keyword evidence="3 4" id="KW-0808">Transferase</keyword>
<dbReference type="PANTHER" id="PTHR48046:SF6">
    <property type="entry name" value="GLYCOSYLTRANSFERASE"/>
    <property type="match status" value="1"/>
</dbReference>
<evidence type="ECO:0000256" key="2">
    <source>
        <dbReference type="ARBA" id="ARBA00022676"/>
    </source>
</evidence>
<dbReference type="EC" id="2.4.1.-" evidence="5"/>
<evidence type="ECO:0000256" key="1">
    <source>
        <dbReference type="ARBA" id="ARBA00009995"/>
    </source>
</evidence>
<comment type="similarity">
    <text evidence="1 4">Belongs to the UDP-glycosyltransferase family.</text>
</comment>
<dbReference type="SUPFAM" id="SSF53756">
    <property type="entry name" value="UDP-Glycosyltransferase/glycogen phosphorylase"/>
    <property type="match status" value="1"/>
</dbReference>
<evidence type="ECO:0000256" key="5">
    <source>
        <dbReference type="RuleBase" id="RU362057"/>
    </source>
</evidence>
<keyword evidence="7" id="KW-1185">Reference proteome</keyword>
<dbReference type="Gene3D" id="3.40.50.2000">
    <property type="entry name" value="Glycogen Phosphorylase B"/>
    <property type="match status" value="2"/>
</dbReference>
<dbReference type="OrthoDB" id="5835829at2759"/>
<dbReference type="AlphaFoldDB" id="A0A2I0AEW4"/>
<dbReference type="InterPro" id="IPR002213">
    <property type="entry name" value="UDP_glucos_trans"/>
</dbReference>
<dbReference type="FunFam" id="3.40.50.2000:FF:000054">
    <property type="entry name" value="Glycosyltransferase"/>
    <property type="match status" value="1"/>
</dbReference>
<reference evidence="6 7" key="1">
    <citation type="journal article" date="2017" name="Nature">
        <title>The Apostasia genome and the evolution of orchids.</title>
        <authorList>
            <person name="Zhang G.Q."/>
            <person name="Liu K.W."/>
            <person name="Li Z."/>
            <person name="Lohaus R."/>
            <person name="Hsiao Y.Y."/>
            <person name="Niu S.C."/>
            <person name="Wang J.Y."/>
            <person name="Lin Y.C."/>
            <person name="Xu Q."/>
            <person name="Chen L.J."/>
            <person name="Yoshida K."/>
            <person name="Fujiwara S."/>
            <person name="Wang Z.W."/>
            <person name="Zhang Y.Q."/>
            <person name="Mitsuda N."/>
            <person name="Wang M."/>
            <person name="Liu G.H."/>
            <person name="Pecoraro L."/>
            <person name="Huang H.X."/>
            <person name="Xiao X.J."/>
            <person name="Lin M."/>
            <person name="Wu X.Y."/>
            <person name="Wu W.L."/>
            <person name="Chen Y.Y."/>
            <person name="Chang S.B."/>
            <person name="Sakamoto S."/>
            <person name="Ohme-Takagi M."/>
            <person name="Yagi M."/>
            <person name="Zeng S.J."/>
            <person name="Shen C.Y."/>
            <person name="Yeh C.M."/>
            <person name="Luo Y.B."/>
            <person name="Tsai W.C."/>
            <person name="Van de Peer Y."/>
            <person name="Liu Z.J."/>
        </authorList>
    </citation>
    <scope>NUCLEOTIDE SEQUENCE [LARGE SCALE GENOMIC DNA]</scope>
    <source>
        <strain evidence="7">cv. Shenzhen</strain>
        <tissue evidence="6">Stem</tissue>
    </source>
</reference>
<dbReference type="FunFam" id="3.40.50.2000:FF:000051">
    <property type="entry name" value="Glycosyltransferase"/>
    <property type="match status" value="1"/>
</dbReference>
<dbReference type="CDD" id="cd03784">
    <property type="entry name" value="GT1_Gtf-like"/>
    <property type="match status" value="1"/>
</dbReference>